<evidence type="ECO:0000259" key="8">
    <source>
        <dbReference type="Pfam" id="PF01656"/>
    </source>
</evidence>
<dbReference type="NCBIfam" id="TIGR00313">
    <property type="entry name" value="cobQ"/>
    <property type="match status" value="1"/>
</dbReference>
<keyword evidence="5 7" id="KW-0315">Glutamine amidotransferase</keyword>
<dbReference type="PROSITE" id="PS51274">
    <property type="entry name" value="GATASE_COBBQ"/>
    <property type="match status" value="1"/>
</dbReference>
<dbReference type="InterPro" id="IPR011698">
    <property type="entry name" value="GATase_3"/>
</dbReference>
<keyword evidence="4 7" id="KW-0169">Cobalamin biosynthesis</keyword>
<feature type="active site" evidence="7">
    <location>
        <position position="450"/>
    </location>
</feature>
<dbReference type="InterPro" id="IPR002586">
    <property type="entry name" value="CobQ/CobB/MinD/ParA_Nub-bd_dom"/>
</dbReference>
<dbReference type="STRING" id="180197.SAMN02982919_00937"/>
<dbReference type="GO" id="GO:0015420">
    <property type="term" value="F:ABC-type vitamin B12 transporter activity"/>
    <property type="evidence" value="ECO:0007669"/>
    <property type="project" value="UniProtKB-UniRule"/>
</dbReference>
<evidence type="ECO:0000256" key="4">
    <source>
        <dbReference type="ARBA" id="ARBA00022573"/>
    </source>
</evidence>
<dbReference type="GO" id="GO:0009236">
    <property type="term" value="P:cobalamin biosynthetic process"/>
    <property type="evidence" value="ECO:0007669"/>
    <property type="project" value="UniProtKB-UniRule"/>
</dbReference>
<dbReference type="InterPro" id="IPR047045">
    <property type="entry name" value="CobQ_N"/>
</dbReference>
<dbReference type="GO" id="GO:0003824">
    <property type="term" value="F:catalytic activity"/>
    <property type="evidence" value="ECO:0007669"/>
    <property type="project" value="InterPro"/>
</dbReference>
<dbReference type="PANTHER" id="PTHR21343">
    <property type="entry name" value="DETHIOBIOTIN SYNTHETASE"/>
    <property type="match status" value="1"/>
</dbReference>
<dbReference type="PANTHER" id="PTHR21343:SF1">
    <property type="entry name" value="COBYRIC ACID SYNTHASE"/>
    <property type="match status" value="1"/>
</dbReference>
<evidence type="ECO:0000256" key="5">
    <source>
        <dbReference type="ARBA" id="ARBA00022962"/>
    </source>
</evidence>
<name>A0A1H9HW32_9BURK</name>
<dbReference type="EMBL" id="FOGD01000002">
    <property type="protein sequence ID" value="SEQ66477.1"/>
    <property type="molecule type" value="Genomic_DNA"/>
</dbReference>
<feature type="domain" description="CobQ/CobB/MinD/ParA nucleotide binding" evidence="8">
    <location>
        <begin position="12"/>
        <end position="222"/>
    </location>
</feature>
<evidence type="ECO:0000256" key="1">
    <source>
        <dbReference type="ARBA" id="ARBA00004953"/>
    </source>
</evidence>
<sequence>MTAPSVRPALCVMVLGTTSGAGKSWLATALCRWLSNQGLKVAPFKAQNMSNNARVVVGPGGSLGEIGSAQYFQALAARATPEVRMNPLLLKPEADTHSQVVLLGQVSAELTAMPWRGRSERVWPAIQKALDDLRADNDVVVIEGAGSPAEINLHASDIVNMRVARHAQARCLLVTDIDRGGAFAHLYGTWALLPPQERALIHGFVLNKFRGDAALLAPAPQMLQDLTRVPTVATLPMWWQHGLPEEDGVFDDRSRSQGAVHTTVAVIAYPRLSNLDEFQPLKNIPGVRLLWARSPAELAGLQPSDWVVLPGSKATAADLAWLRAQGLDAAVAAHAQAGGRVLGVCGGLQMLGEALIDPNGIDGNGPGLGLLPLVTVFETAKTVRHTRARFAPLSGAWAALSGVEVSGYEIHHGQTAQHPAMAAKGDVAQEVLPGLAWQNNAGNVLGLYLHGLLEDPAALQALFGAAAPTLEQVFDGMAAYIDRHFAPGVLTALTAADCETSR</sequence>
<comment type="function">
    <text evidence="6 7">Catalyzes amidations at positions B, D, E, and G on adenosylcobyrinic A,C-diamide. NH(2) groups are provided by glutamine, and one molecule of ATP is hydrogenolyzed for each amidation.</text>
</comment>
<organism evidence="10 11">
    <name type="scientific">Giesbergeria anulus</name>
    <dbReference type="NCBI Taxonomy" id="180197"/>
    <lineage>
        <taxon>Bacteria</taxon>
        <taxon>Pseudomonadati</taxon>
        <taxon>Pseudomonadota</taxon>
        <taxon>Betaproteobacteria</taxon>
        <taxon>Burkholderiales</taxon>
        <taxon>Comamonadaceae</taxon>
        <taxon>Giesbergeria</taxon>
    </lineage>
</organism>
<dbReference type="CDD" id="cd05389">
    <property type="entry name" value="CobQ_N"/>
    <property type="match status" value="1"/>
</dbReference>
<dbReference type="Pfam" id="PF07685">
    <property type="entry name" value="GATase_3"/>
    <property type="match status" value="1"/>
</dbReference>
<dbReference type="InterPro" id="IPR033949">
    <property type="entry name" value="CobQ_GATase1"/>
</dbReference>
<comment type="similarity">
    <text evidence="2 7">Belongs to the CobB/CobQ family. CobQ subfamily.</text>
</comment>
<evidence type="ECO:0000259" key="9">
    <source>
        <dbReference type="Pfam" id="PF07685"/>
    </source>
</evidence>
<keyword evidence="11" id="KW-1185">Reference proteome</keyword>
<evidence type="ECO:0000313" key="11">
    <source>
        <dbReference type="Proteomes" id="UP000199766"/>
    </source>
</evidence>
<evidence type="ECO:0000313" key="10">
    <source>
        <dbReference type="EMBL" id="SEQ66477.1"/>
    </source>
</evidence>
<reference evidence="10 11" key="1">
    <citation type="submission" date="2016-10" db="EMBL/GenBank/DDBJ databases">
        <authorList>
            <person name="de Groot N.N."/>
        </authorList>
    </citation>
    <scope>NUCLEOTIDE SEQUENCE [LARGE SCALE GENOMIC DNA]</scope>
    <source>
        <strain evidence="10 11">ATCC 35958</strain>
    </source>
</reference>
<proteinExistence type="inferred from homology"/>
<feature type="active site" description="Nucleophile" evidence="7">
    <location>
        <position position="345"/>
    </location>
</feature>
<dbReference type="Pfam" id="PF01656">
    <property type="entry name" value="CbiA"/>
    <property type="match status" value="1"/>
</dbReference>
<dbReference type="InterPro" id="IPR029062">
    <property type="entry name" value="Class_I_gatase-like"/>
</dbReference>
<dbReference type="AlphaFoldDB" id="A0A1H9HW32"/>
<dbReference type="InterPro" id="IPR004459">
    <property type="entry name" value="CobQ_synth"/>
</dbReference>
<gene>
    <name evidence="7" type="primary">cobQ</name>
    <name evidence="10" type="ORF">SAMN02982919_00937</name>
</gene>
<evidence type="ECO:0000256" key="7">
    <source>
        <dbReference type="HAMAP-Rule" id="MF_00028"/>
    </source>
</evidence>
<dbReference type="UniPathway" id="UPA00148"/>
<evidence type="ECO:0000256" key="3">
    <source>
        <dbReference type="ARBA" id="ARBA00019833"/>
    </source>
</evidence>
<dbReference type="NCBIfam" id="NF001989">
    <property type="entry name" value="PRK00784.1"/>
    <property type="match status" value="1"/>
</dbReference>
<accession>A0A1H9HW32</accession>
<dbReference type="InterPro" id="IPR027417">
    <property type="entry name" value="P-loop_NTPase"/>
</dbReference>
<evidence type="ECO:0000256" key="2">
    <source>
        <dbReference type="ARBA" id="ARBA00006205"/>
    </source>
</evidence>
<protein>
    <recommendedName>
        <fullName evidence="3 7">Cobyric acid synthase</fullName>
    </recommendedName>
</protein>
<evidence type="ECO:0000256" key="6">
    <source>
        <dbReference type="ARBA" id="ARBA00025166"/>
    </source>
</evidence>
<dbReference type="SUPFAM" id="SSF52540">
    <property type="entry name" value="P-loop containing nucleoside triphosphate hydrolases"/>
    <property type="match status" value="1"/>
</dbReference>
<dbReference type="SUPFAM" id="SSF52317">
    <property type="entry name" value="Class I glutamine amidotransferase-like"/>
    <property type="match status" value="1"/>
</dbReference>
<comment type="pathway">
    <text evidence="1 7">Cofactor biosynthesis; adenosylcobalamin biosynthesis.</text>
</comment>
<dbReference type="Gene3D" id="3.40.50.880">
    <property type="match status" value="1"/>
</dbReference>
<dbReference type="Proteomes" id="UP000199766">
    <property type="component" value="Unassembled WGS sequence"/>
</dbReference>
<dbReference type="Gene3D" id="3.40.50.300">
    <property type="entry name" value="P-loop containing nucleotide triphosphate hydrolases"/>
    <property type="match status" value="1"/>
</dbReference>
<feature type="domain" description="CobB/CobQ-like glutamine amidotransferase" evidence="9">
    <location>
        <begin position="263"/>
        <end position="455"/>
    </location>
</feature>
<dbReference type="HAMAP" id="MF_00028">
    <property type="entry name" value="CobQ"/>
    <property type="match status" value="1"/>
</dbReference>
<dbReference type="CDD" id="cd01750">
    <property type="entry name" value="GATase1_CobQ"/>
    <property type="match status" value="1"/>
</dbReference>